<accession>A0A7J0GUZ6</accession>
<proteinExistence type="predicted"/>
<dbReference type="EMBL" id="BJWL01000024">
    <property type="protein sequence ID" value="GFZ14669.1"/>
    <property type="molecule type" value="Genomic_DNA"/>
</dbReference>
<name>A0A7J0GUZ6_9ERIC</name>
<evidence type="ECO:0000313" key="3">
    <source>
        <dbReference type="Proteomes" id="UP000585474"/>
    </source>
</evidence>
<organism evidence="2 3">
    <name type="scientific">Actinidia rufa</name>
    <dbReference type="NCBI Taxonomy" id="165716"/>
    <lineage>
        <taxon>Eukaryota</taxon>
        <taxon>Viridiplantae</taxon>
        <taxon>Streptophyta</taxon>
        <taxon>Embryophyta</taxon>
        <taxon>Tracheophyta</taxon>
        <taxon>Spermatophyta</taxon>
        <taxon>Magnoliopsida</taxon>
        <taxon>eudicotyledons</taxon>
        <taxon>Gunneridae</taxon>
        <taxon>Pentapetalae</taxon>
        <taxon>asterids</taxon>
        <taxon>Ericales</taxon>
        <taxon>Actinidiaceae</taxon>
        <taxon>Actinidia</taxon>
    </lineage>
</organism>
<feature type="compositionally biased region" description="Low complexity" evidence="1">
    <location>
        <begin position="1"/>
        <end position="14"/>
    </location>
</feature>
<dbReference type="AlphaFoldDB" id="A0A7J0GUZ6"/>
<sequence length="84" mass="9018">MGTSTATATPTPKSEGNEQWGQQADLRATATPKSEGNEQRQQQADLRATATTTVTRGRRGISQLSMLSLYLDPIVAIPPSSAMW</sequence>
<protein>
    <submittedName>
        <fullName evidence="2">Uncharacterized protein</fullName>
    </submittedName>
</protein>
<feature type="region of interest" description="Disordered" evidence="1">
    <location>
        <begin position="1"/>
        <end position="54"/>
    </location>
</feature>
<gene>
    <name evidence="2" type="ORF">Acr_24g0008590</name>
</gene>
<evidence type="ECO:0000313" key="2">
    <source>
        <dbReference type="EMBL" id="GFZ14669.1"/>
    </source>
</evidence>
<keyword evidence="3" id="KW-1185">Reference proteome</keyword>
<dbReference type="Proteomes" id="UP000585474">
    <property type="component" value="Unassembled WGS sequence"/>
</dbReference>
<feature type="compositionally biased region" description="Polar residues" evidence="1">
    <location>
        <begin position="31"/>
        <end position="44"/>
    </location>
</feature>
<evidence type="ECO:0000256" key="1">
    <source>
        <dbReference type="SAM" id="MobiDB-lite"/>
    </source>
</evidence>
<comment type="caution">
    <text evidence="2">The sequence shown here is derived from an EMBL/GenBank/DDBJ whole genome shotgun (WGS) entry which is preliminary data.</text>
</comment>
<reference evidence="2 3" key="1">
    <citation type="submission" date="2019-07" db="EMBL/GenBank/DDBJ databases">
        <title>De Novo Assembly of kiwifruit Actinidia rufa.</title>
        <authorList>
            <person name="Sugita-Konishi S."/>
            <person name="Sato K."/>
            <person name="Mori E."/>
            <person name="Abe Y."/>
            <person name="Kisaki G."/>
            <person name="Hamano K."/>
            <person name="Suezawa K."/>
            <person name="Otani M."/>
            <person name="Fukuda T."/>
            <person name="Manabe T."/>
            <person name="Gomi K."/>
            <person name="Tabuchi M."/>
            <person name="Akimitsu K."/>
            <person name="Kataoka I."/>
        </authorList>
    </citation>
    <scope>NUCLEOTIDE SEQUENCE [LARGE SCALE GENOMIC DNA]</scope>
    <source>
        <strain evidence="3">cv. Fuchu</strain>
    </source>
</reference>